<gene>
    <name evidence="2" type="ORF">LX32DRAFT_427697</name>
</gene>
<protein>
    <submittedName>
        <fullName evidence="2">Uncharacterized protein</fullName>
    </submittedName>
</protein>
<feature type="transmembrane region" description="Helical" evidence="1">
    <location>
        <begin position="21"/>
        <end position="42"/>
    </location>
</feature>
<dbReference type="EMBL" id="MU842888">
    <property type="protein sequence ID" value="KAK2027827.1"/>
    <property type="molecule type" value="Genomic_DNA"/>
</dbReference>
<evidence type="ECO:0000313" key="2">
    <source>
        <dbReference type="EMBL" id="KAK2027827.1"/>
    </source>
</evidence>
<keyword evidence="1" id="KW-0472">Membrane</keyword>
<keyword evidence="3" id="KW-1185">Reference proteome</keyword>
<dbReference type="AlphaFoldDB" id="A0AAD9HGE3"/>
<keyword evidence="1" id="KW-1133">Transmembrane helix</keyword>
<comment type="caution">
    <text evidence="2">The sequence shown here is derived from an EMBL/GenBank/DDBJ whole genome shotgun (WGS) entry which is preliminary data.</text>
</comment>
<dbReference type="Proteomes" id="UP001232148">
    <property type="component" value="Unassembled WGS sequence"/>
</dbReference>
<accession>A0AAD9HGE3</accession>
<reference evidence="2" key="1">
    <citation type="submission" date="2021-06" db="EMBL/GenBank/DDBJ databases">
        <title>Comparative genomics, transcriptomics and evolutionary studies reveal genomic signatures of adaptation to plant cell wall in hemibiotrophic fungi.</title>
        <authorList>
            <consortium name="DOE Joint Genome Institute"/>
            <person name="Baroncelli R."/>
            <person name="Diaz J.F."/>
            <person name="Benocci T."/>
            <person name="Peng M."/>
            <person name="Battaglia E."/>
            <person name="Haridas S."/>
            <person name="Andreopoulos W."/>
            <person name="Labutti K."/>
            <person name="Pangilinan J."/>
            <person name="Floch G.L."/>
            <person name="Makela M.R."/>
            <person name="Henrissat B."/>
            <person name="Grigoriev I.V."/>
            <person name="Crouch J.A."/>
            <person name="De Vries R.P."/>
            <person name="Sukno S.A."/>
            <person name="Thon M.R."/>
        </authorList>
    </citation>
    <scope>NUCLEOTIDE SEQUENCE</scope>
    <source>
        <strain evidence="2">MAFF235873</strain>
    </source>
</reference>
<name>A0AAD9HGE3_9PEZI</name>
<organism evidence="2 3">
    <name type="scientific">Colletotrichum zoysiae</name>
    <dbReference type="NCBI Taxonomy" id="1216348"/>
    <lineage>
        <taxon>Eukaryota</taxon>
        <taxon>Fungi</taxon>
        <taxon>Dikarya</taxon>
        <taxon>Ascomycota</taxon>
        <taxon>Pezizomycotina</taxon>
        <taxon>Sordariomycetes</taxon>
        <taxon>Hypocreomycetidae</taxon>
        <taxon>Glomerellales</taxon>
        <taxon>Glomerellaceae</taxon>
        <taxon>Colletotrichum</taxon>
        <taxon>Colletotrichum graminicola species complex</taxon>
    </lineage>
</organism>
<sequence>MVRARRPRHSAMGRGVRDSQGLRLCHPVCVLGGWLGLAWVVFRRRPMIHKVDLDQAREPTIRYTLYAVLYDVQYLRYTTQVRNPWLVVESDSVPPWSRATDAYLAESAGGWCGQAVLPPPPPPPLSSSSSSTPSQIVYIRHGVPG</sequence>
<evidence type="ECO:0000256" key="1">
    <source>
        <dbReference type="SAM" id="Phobius"/>
    </source>
</evidence>
<proteinExistence type="predicted"/>
<evidence type="ECO:0000313" key="3">
    <source>
        <dbReference type="Proteomes" id="UP001232148"/>
    </source>
</evidence>
<keyword evidence="1" id="KW-0812">Transmembrane</keyword>